<dbReference type="EMBL" id="BBJM01000006">
    <property type="protein sequence ID" value="GAK47402.1"/>
    <property type="molecule type" value="Genomic_DNA"/>
</dbReference>
<organism evidence="1 2">
    <name type="scientific">Secundilactobacillus oryzae JCM 18671</name>
    <dbReference type="NCBI Taxonomy" id="1291743"/>
    <lineage>
        <taxon>Bacteria</taxon>
        <taxon>Bacillati</taxon>
        <taxon>Bacillota</taxon>
        <taxon>Bacilli</taxon>
        <taxon>Lactobacillales</taxon>
        <taxon>Lactobacillaceae</taxon>
        <taxon>Secundilactobacillus</taxon>
    </lineage>
</organism>
<reference evidence="1" key="1">
    <citation type="journal article" date="2014" name="Genome Announc.">
        <title>Draft Genome Sequence of Lactobacillus oryzae Strain SG293T.</title>
        <authorList>
            <person name="Tanizawa Y."/>
            <person name="Fujisawa T."/>
            <person name="Mochizuki T."/>
            <person name="Kaminuma E."/>
            <person name="Nakamura Y."/>
            <person name="Tohno M."/>
        </authorList>
    </citation>
    <scope>NUCLEOTIDE SEQUENCE [LARGE SCALE GENOMIC DNA]</scope>
    <source>
        <strain evidence="1">SG293</strain>
    </source>
</reference>
<keyword evidence="2" id="KW-1185">Reference proteome</keyword>
<protein>
    <submittedName>
        <fullName evidence="1">Uncharacterized protein</fullName>
    </submittedName>
</protein>
<evidence type="ECO:0000313" key="2">
    <source>
        <dbReference type="Proteomes" id="UP000028700"/>
    </source>
</evidence>
<sequence>MVDVFGVDELKVNIEIMLAVLYPISDMIGLESGFFYWSYKKAPNCLKFGVRSWKRL</sequence>
<evidence type="ECO:0000313" key="1">
    <source>
        <dbReference type="EMBL" id="GAK47402.1"/>
    </source>
</evidence>
<comment type="caution">
    <text evidence="1">The sequence shown here is derived from an EMBL/GenBank/DDBJ whole genome shotgun (WGS) entry which is preliminary data.</text>
</comment>
<gene>
    <name evidence="1" type="ORF">LOSG293_060060</name>
</gene>
<accession>A0A081BH84</accession>
<dbReference type="Proteomes" id="UP000028700">
    <property type="component" value="Unassembled WGS sequence"/>
</dbReference>
<dbReference type="STRING" id="1291743.LOSG293_060060"/>
<proteinExistence type="predicted"/>
<name>A0A081BH84_9LACO</name>
<dbReference type="AlphaFoldDB" id="A0A081BH84"/>